<feature type="transmembrane region" description="Helical" evidence="2">
    <location>
        <begin position="147"/>
        <end position="168"/>
    </location>
</feature>
<feature type="compositionally biased region" description="Low complexity" evidence="1">
    <location>
        <begin position="229"/>
        <end position="245"/>
    </location>
</feature>
<feature type="region of interest" description="Disordered" evidence="1">
    <location>
        <begin position="346"/>
        <end position="366"/>
    </location>
</feature>
<feature type="region of interest" description="Disordered" evidence="1">
    <location>
        <begin position="407"/>
        <end position="465"/>
    </location>
</feature>
<evidence type="ECO:0000256" key="1">
    <source>
        <dbReference type="SAM" id="MobiDB-lite"/>
    </source>
</evidence>
<accession>A0AAD7NU98</accession>
<keyword evidence="2" id="KW-0472">Membrane</keyword>
<organism evidence="3 4">
    <name type="scientific">Mycena metata</name>
    <dbReference type="NCBI Taxonomy" id="1033252"/>
    <lineage>
        <taxon>Eukaryota</taxon>
        <taxon>Fungi</taxon>
        <taxon>Dikarya</taxon>
        <taxon>Basidiomycota</taxon>
        <taxon>Agaricomycotina</taxon>
        <taxon>Agaricomycetes</taxon>
        <taxon>Agaricomycetidae</taxon>
        <taxon>Agaricales</taxon>
        <taxon>Marasmiineae</taxon>
        <taxon>Mycenaceae</taxon>
        <taxon>Mycena</taxon>
    </lineage>
</organism>
<keyword evidence="2" id="KW-0812">Transmembrane</keyword>
<keyword evidence="2" id="KW-1133">Transmembrane helix</keyword>
<gene>
    <name evidence="3" type="ORF">B0H16DRAFT_1508888</name>
</gene>
<feature type="compositionally biased region" description="Polar residues" evidence="1">
    <location>
        <begin position="452"/>
        <end position="463"/>
    </location>
</feature>
<feature type="compositionally biased region" description="Basic and acidic residues" evidence="1">
    <location>
        <begin position="424"/>
        <end position="442"/>
    </location>
</feature>
<name>A0AAD7NU98_9AGAR</name>
<feature type="region of interest" description="Disordered" evidence="1">
    <location>
        <begin position="201"/>
        <end position="271"/>
    </location>
</feature>
<protein>
    <submittedName>
        <fullName evidence="3">Uncharacterized protein</fullName>
    </submittedName>
</protein>
<sequence length="607" mass="65276">MAPTRSELPTASLPLHSNRIARNRKSTPTPTPLTREQIDYLVAKASEKTQQKDEHEAWTAVPNPIPDTGIRPTAVYNPLSSVSSSPSVSPSQSFSTAASSLSFLPPVLTLASTKPATAPVITASLVPTTTAENRNVSTPSPHRLPTAAVVSLIAIAGTCLLLAMFLLIKLCRRPTPRSRPVPSRPILDDPFLEDDSFQTKLEDSPVFGGKERLSERPGNSGLWNWTQYPTPATTTVAPSTDSTVSLSRSGTQGKMSYAGRNEKSNHSMDTPHVPLSTQTPANSPYPAPMQQVQTALARAANRISTASASMYPGSPSGNQNYGLVTSFTADGYPVMERVNPKVLQRSRSSTLGERNHRERPQSRVNRYSTGFAYDGAEVASPPLTVRSPTMPAVPVMPGRTRIKSSYYAHPRTSTMPPSQFTKSNLRENAHQKSESGSERDPKSLASALGFGSPTTVYPTSPQPTLYPDDSLSMIEAKRMQKPVHKKPVPSNRTSRVFGRGDEQGLIPASPTVDATAALGNLMLMDFGAAGESAMSLNLASASSATIAPKKMVRSDDKPPRVPSPPPLPSLTQMALEHANPEAYADYRSPTYSIYGLYEADRKSRAGS</sequence>
<evidence type="ECO:0000256" key="2">
    <source>
        <dbReference type="SAM" id="Phobius"/>
    </source>
</evidence>
<keyword evidence="4" id="KW-1185">Reference proteome</keyword>
<dbReference type="Proteomes" id="UP001215598">
    <property type="component" value="Unassembled WGS sequence"/>
</dbReference>
<feature type="region of interest" description="Disordered" evidence="1">
    <location>
        <begin position="1"/>
        <end position="35"/>
    </location>
</feature>
<reference evidence="3" key="1">
    <citation type="submission" date="2023-03" db="EMBL/GenBank/DDBJ databases">
        <title>Massive genome expansion in bonnet fungi (Mycena s.s.) driven by repeated elements and novel gene families across ecological guilds.</title>
        <authorList>
            <consortium name="Lawrence Berkeley National Laboratory"/>
            <person name="Harder C.B."/>
            <person name="Miyauchi S."/>
            <person name="Viragh M."/>
            <person name="Kuo A."/>
            <person name="Thoen E."/>
            <person name="Andreopoulos B."/>
            <person name="Lu D."/>
            <person name="Skrede I."/>
            <person name="Drula E."/>
            <person name="Henrissat B."/>
            <person name="Morin E."/>
            <person name="Kohler A."/>
            <person name="Barry K."/>
            <person name="LaButti K."/>
            <person name="Morin E."/>
            <person name="Salamov A."/>
            <person name="Lipzen A."/>
            <person name="Mereny Z."/>
            <person name="Hegedus B."/>
            <person name="Baldrian P."/>
            <person name="Stursova M."/>
            <person name="Weitz H."/>
            <person name="Taylor A."/>
            <person name="Grigoriev I.V."/>
            <person name="Nagy L.G."/>
            <person name="Martin F."/>
            <person name="Kauserud H."/>
        </authorList>
    </citation>
    <scope>NUCLEOTIDE SEQUENCE</scope>
    <source>
        <strain evidence="3">CBHHK182m</strain>
    </source>
</reference>
<dbReference type="EMBL" id="JARKIB010000011">
    <property type="protein sequence ID" value="KAJ7774928.1"/>
    <property type="molecule type" value="Genomic_DNA"/>
</dbReference>
<feature type="compositionally biased region" description="Polar residues" evidence="1">
    <location>
        <begin position="411"/>
        <end position="423"/>
    </location>
</feature>
<feature type="region of interest" description="Disordered" evidence="1">
    <location>
        <begin position="479"/>
        <end position="504"/>
    </location>
</feature>
<comment type="caution">
    <text evidence="3">The sequence shown here is derived from an EMBL/GenBank/DDBJ whole genome shotgun (WGS) entry which is preliminary data.</text>
</comment>
<evidence type="ECO:0000313" key="4">
    <source>
        <dbReference type="Proteomes" id="UP001215598"/>
    </source>
</evidence>
<proteinExistence type="predicted"/>
<feature type="region of interest" description="Disordered" evidence="1">
    <location>
        <begin position="550"/>
        <end position="576"/>
    </location>
</feature>
<evidence type="ECO:0000313" key="3">
    <source>
        <dbReference type="EMBL" id="KAJ7774928.1"/>
    </source>
</evidence>
<dbReference type="AlphaFoldDB" id="A0AAD7NU98"/>